<reference evidence="2" key="1">
    <citation type="journal article" date="2023" name="Plant J.">
        <title>Genome sequences and population genomics provide insights into the demographic history, inbreeding, and mutation load of two 'living fossil' tree species of Dipteronia.</title>
        <authorList>
            <person name="Feng Y."/>
            <person name="Comes H.P."/>
            <person name="Chen J."/>
            <person name="Zhu S."/>
            <person name="Lu R."/>
            <person name="Zhang X."/>
            <person name="Li P."/>
            <person name="Qiu J."/>
            <person name="Olsen K.M."/>
            <person name="Qiu Y."/>
        </authorList>
    </citation>
    <scope>NUCLEOTIDE SEQUENCE</scope>
    <source>
        <strain evidence="2">NBL</strain>
    </source>
</reference>
<keyword evidence="3" id="KW-1185">Reference proteome</keyword>
<dbReference type="AlphaFoldDB" id="A0AAE0AG46"/>
<feature type="region of interest" description="Disordered" evidence="1">
    <location>
        <begin position="1"/>
        <end position="50"/>
    </location>
</feature>
<feature type="region of interest" description="Disordered" evidence="1">
    <location>
        <begin position="476"/>
        <end position="532"/>
    </location>
</feature>
<dbReference type="EMBL" id="JANJYJ010000005">
    <property type="protein sequence ID" value="KAK3213279.1"/>
    <property type="molecule type" value="Genomic_DNA"/>
</dbReference>
<feature type="compositionally biased region" description="Acidic residues" evidence="1">
    <location>
        <begin position="92"/>
        <end position="102"/>
    </location>
</feature>
<feature type="region of interest" description="Disordered" evidence="1">
    <location>
        <begin position="404"/>
        <end position="434"/>
    </location>
</feature>
<dbReference type="GO" id="GO:0071763">
    <property type="term" value="P:nuclear membrane organization"/>
    <property type="evidence" value="ECO:0007669"/>
    <property type="project" value="TreeGrafter"/>
</dbReference>
<feature type="compositionally biased region" description="Polar residues" evidence="1">
    <location>
        <begin position="404"/>
        <end position="420"/>
    </location>
</feature>
<name>A0AAE0AG46_9ROSI</name>
<feature type="compositionally biased region" description="Low complexity" evidence="1">
    <location>
        <begin position="77"/>
        <end position="91"/>
    </location>
</feature>
<feature type="compositionally biased region" description="Basic residues" evidence="1">
    <location>
        <begin position="602"/>
        <end position="621"/>
    </location>
</feature>
<comment type="caution">
    <text evidence="2">The sequence shown here is derived from an EMBL/GenBank/DDBJ whole genome shotgun (WGS) entry which is preliminary data.</text>
</comment>
<protein>
    <recommendedName>
        <fullName evidence="4">Protein KAKU4-like</fullName>
    </recommendedName>
</protein>
<evidence type="ECO:0000256" key="1">
    <source>
        <dbReference type="SAM" id="MobiDB-lite"/>
    </source>
</evidence>
<dbReference type="PANTHER" id="PTHR33416:SF17">
    <property type="entry name" value="PROTEIN KAKU4"/>
    <property type="match status" value="1"/>
</dbReference>
<dbReference type="PANTHER" id="PTHR33416">
    <property type="entry name" value="NUCLEAR PORE COMPLEX PROTEIN NUP1"/>
    <property type="match status" value="1"/>
</dbReference>
<dbReference type="GO" id="GO:0005635">
    <property type="term" value="C:nuclear envelope"/>
    <property type="evidence" value="ECO:0007669"/>
    <property type="project" value="TreeGrafter"/>
</dbReference>
<sequence length="621" mass="67315">MSSISRPRRATEPQSGGKLVRARRIAGPKTPYDRPPATFSPNPSYENPNWLSRLIYSPTRMIASGAGKLLSSVFTTDSSSSSSSSSSGSGSDDIDDDNDDDGISSQETDAMKKNGTAETIMHIRSEYQPMVEKSENKHMIEQLLMREIFSREECDRLIRIIKSRVIDSHMIGDAENKSFSELPSGIVDSDSNMPEFCSAAVTEAKKWLEKKKSGSNSKSTLDLGPCTLNTAMLPDFTEGEAGSPVDMAKSYMQTRPPWASPSTSHIGYRYRSPSPTGTQLFKEETPYSLGCSSSSASKMKRDSSASAKWNISEELRKVRSKATEEMLRSLPSSKIDWSSFALGHKNVSNSLVADDIEARMRDKMQSSTKSIDASSNLATGVTTSYGFPVSQVTQDELQNEALTPNPATLTTEQNQNVDDSQTMEETREGRLSSEQGLQSLEDIKTVSQSDVGAANIDGLRDTNGATQLLNSTTEEAIEDSGLHNQNCTTSKEVDGTGDSFVANGFPSSGLGLSAGHEPPDTEHNPDPVGLDHNTINPIAPVEEAFDFLSEASKDVPVMLENDIFPTGSQNSSSMFIEGISQDIQASTKLGVASKTNGTSEKHKGKKLGKYNRRGRARGRGK</sequence>
<dbReference type="Proteomes" id="UP001281410">
    <property type="component" value="Unassembled WGS sequence"/>
</dbReference>
<organism evidence="2 3">
    <name type="scientific">Dipteronia sinensis</name>
    <dbReference type="NCBI Taxonomy" id="43782"/>
    <lineage>
        <taxon>Eukaryota</taxon>
        <taxon>Viridiplantae</taxon>
        <taxon>Streptophyta</taxon>
        <taxon>Embryophyta</taxon>
        <taxon>Tracheophyta</taxon>
        <taxon>Spermatophyta</taxon>
        <taxon>Magnoliopsida</taxon>
        <taxon>eudicotyledons</taxon>
        <taxon>Gunneridae</taxon>
        <taxon>Pentapetalae</taxon>
        <taxon>rosids</taxon>
        <taxon>malvids</taxon>
        <taxon>Sapindales</taxon>
        <taxon>Sapindaceae</taxon>
        <taxon>Hippocastanoideae</taxon>
        <taxon>Acereae</taxon>
        <taxon>Dipteronia</taxon>
    </lineage>
</organism>
<feature type="compositionally biased region" description="Polar residues" evidence="1">
    <location>
        <begin position="39"/>
        <end position="50"/>
    </location>
</feature>
<evidence type="ECO:0000313" key="3">
    <source>
        <dbReference type="Proteomes" id="UP001281410"/>
    </source>
</evidence>
<proteinExistence type="predicted"/>
<evidence type="ECO:0008006" key="4">
    <source>
        <dbReference type="Google" id="ProtNLM"/>
    </source>
</evidence>
<feature type="region of interest" description="Disordered" evidence="1">
    <location>
        <begin position="590"/>
        <end position="621"/>
    </location>
</feature>
<evidence type="ECO:0000313" key="2">
    <source>
        <dbReference type="EMBL" id="KAK3213279.1"/>
    </source>
</evidence>
<accession>A0AAE0AG46</accession>
<gene>
    <name evidence="2" type="ORF">Dsin_017985</name>
</gene>
<feature type="region of interest" description="Disordered" evidence="1">
    <location>
        <begin position="73"/>
        <end position="117"/>
    </location>
</feature>
<feature type="region of interest" description="Disordered" evidence="1">
    <location>
        <begin position="254"/>
        <end position="279"/>
    </location>
</feature>